<evidence type="ECO:0000256" key="1">
    <source>
        <dbReference type="SAM" id="MobiDB-lite"/>
    </source>
</evidence>
<keyword evidence="3" id="KW-1185">Reference proteome</keyword>
<evidence type="ECO:0000313" key="2">
    <source>
        <dbReference type="EnsemblMetazoa" id="AFAF010567-PA"/>
    </source>
</evidence>
<evidence type="ECO:0000313" key="3">
    <source>
        <dbReference type="Proteomes" id="UP000075886"/>
    </source>
</evidence>
<reference evidence="3" key="1">
    <citation type="submission" date="2014-01" db="EMBL/GenBank/DDBJ databases">
        <title>The Genome Sequence of Anopheles farauti FAR1 (V2).</title>
        <authorList>
            <consortium name="The Broad Institute Genomics Platform"/>
            <person name="Neafsey D.E."/>
            <person name="Besansky N."/>
            <person name="Howell P."/>
            <person name="Walton C."/>
            <person name="Young S.K."/>
            <person name="Zeng Q."/>
            <person name="Gargeya S."/>
            <person name="Fitzgerald M."/>
            <person name="Haas B."/>
            <person name="Abouelleil A."/>
            <person name="Allen A.W."/>
            <person name="Alvarado L."/>
            <person name="Arachchi H.M."/>
            <person name="Berlin A.M."/>
            <person name="Chapman S.B."/>
            <person name="Gainer-Dewar J."/>
            <person name="Goldberg J."/>
            <person name="Griggs A."/>
            <person name="Gujja S."/>
            <person name="Hansen M."/>
            <person name="Howarth C."/>
            <person name="Imamovic A."/>
            <person name="Ireland A."/>
            <person name="Larimer J."/>
            <person name="McCowan C."/>
            <person name="Murphy C."/>
            <person name="Pearson M."/>
            <person name="Poon T.W."/>
            <person name="Priest M."/>
            <person name="Roberts A."/>
            <person name="Saif S."/>
            <person name="Shea T."/>
            <person name="Sisk P."/>
            <person name="Sykes S."/>
            <person name="Wortman J."/>
            <person name="Nusbaum C."/>
            <person name="Birren B."/>
        </authorList>
    </citation>
    <scope>NUCLEOTIDE SEQUENCE [LARGE SCALE GENOMIC DNA]</scope>
    <source>
        <strain evidence="3">FAR1</strain>
    </source>
</reference>
<dbReference type="AlphaFoldDB" id="A0A182QI12"/>
<organism evidence="2 3">
    <name type="scientific">Anopheles farauti</name>
    <dbReference type="NCBI Taxonomy" id="69004"/>
    <lineage>
        <taxon>Eukaryota</taxon>
        <taxon>Metazoa</taxon>
        <taxon>Ecdysozoa</taxon>
        <taxon>Arthropoda</taxon>
        <taxon>Hexapoda</taxon>
        <taxon>Insecta</taxon>
        <taxon>Pterygota</taxon>
        <taxon>Neoptera</taxon>
        <taxon>Endopterygota</taxon>
        <taxon>Diptera</taxon>
        <taxon>Nematocera</taxon>
        <taxon>Culicoidea</taxon>
        <taxon>Culicidae</taxon>
        <taxon>Anophelinae</taxon>
        <taxon>Anopheles</taxon>
    </lineage>
</organism>
<proteinExistence type="predicted"/>
<reference evidence="2" key="2">
    <citation type="submission" date="2020-05" db="UniProtKB">
        <authorList>
            <consortium name="EnsemblMetazoa"/>
        </authorList>
    </citation>
    <scope>IDENTIFICATION</scope>
    <source>
        <strain evidence="2">FAR1</strain>
    </source>
</reference>
<dbReference type="VEuPathDB" id="VectorBase:AFAF010567"/>
<protein>
    <submittedName>
        <fullName evidence="2">Uncharacterized protein</fullName>
    </submittedName>
</protein>
<name>A0A182QI12_9DIPT</name>
<accession>A0A182QI12</accession>
<feature type="region of interest" description="Disordered" evidence="1">
    <location>
        <begin position="62"/>
        <end position="83"/>
    </location>
</feature>
<dbReference type="Proteomes" id="UP000075886">
    <property type="component" value="Unassembled WGS sequence"/>
</dbReference>
<sequence>MLELHPDVVVVGEAHLASRPATAATTRSALEAIKKKFELAAAAAASADVSEKKLLLEKGKENRASVLSSPGDPAPGKPASAVGLIDSRECAKPTKKKTELCESRSAVQLQEMCRRWERFPSPAATGFGSWWSEHEVVVYYNNFQADTIRAHRLRLLRVPADRSEEQLDLPSTFQRTCKYLTNHIIIITPNGIGVRALRDINPRSAWRKEWPDILTSSYRLESKQELGLFWVNQFLPPRGLIHLHTDGVEWRSI</sequence>
<dbReference type="EnsemblMetazoa" id="AFAF010567-RA">
    <property type="protein sequence ID" value="AFAF010567-PA"/>
    <property type="gene ID" value="AFAF010567"/>
</dbReference>
<dbReference type="EMBL" id="AXCN02000377">
    <property type="status" value="NOT_ANNOTATED_CDS"/>
    <property type="molecule type" value="Genomic_DNA"/>
</dbReference>